<protein>
    <submittedName>
        <fullName evidence="1">Uncharacterized protein</fullName>
    </submittedName>
</protein>
<name>X1NTD0_9ZZZZ</name>
<organism evidence="1">
    <name type="scientific">marine sediment metagenome</name>
    <dbReference type="NCBI Taxonomy" id="412755"/>
    <lineage>
        <taxon>unclassified sequences</taxon>
        <taxon>metagenomes</taxon>
        <taxon>ecological metagenomes</taxon>
    </lineage>
</organism>
<dbReference type="AlphaFoldDB" id="X1NTD0"/>
<proteinExistence type="predicted"/>
<gene>
    <name evidence="1" type="ORF">S06H3_32536</name>
</gene>
<sequence>MKKDISEILPAEIVKTEQAIEVAKKEANELFMKEFEEEARLVEWQRKSQAFVKSVKKSAALNEEIRSLYINYLDLRKKKNDAKLELKDITTGFSIEILRVIAKEAEREMAGEIRSNIPWPMLGHWPPKVG</sequence>
<accession>X1NTD0</accession>
<evidence type="ECO:0000313" key="1">
    <source>
        <dbReference type="EMBL" id="GAI30030.1"/>
    </source>
</evidence>
<comment type="caution">
    <text evidence="1">The sequence shown here is derived from an EMBL/GenBank/DDBJ whole genome shotgun (WGS) entry which is preliminary data.</text>
</comment>
<reference evidence="1" key="1">
    <citation type="journal article" date="2014" name="Front. Microbiol.">
        <title>High frequency of phylogenetically diverse reductive dehalogenase-homologous genes in deep subseafloor sedimentary metagenomes.</title>
        <authorList>
            <person name="Kawai M."/>
            <person name="Futagami T."/>
            <person name="Toyoda A."/>
            <person name="Takaki Y."/>
            <person name="Nishi S."/>
            <person name="Hori S."/>
            <person name="Arai W."/>
            <person name="Tsubouchi T."/>
            <person name="Morono Y."/>
            <person name="Uchiyama I."/>
            <person name="Ito T."/>
            <person name="Fujiyama A."/>
            <person name="Inagaki F."/>
            <person name="Takami H."/>
        </authorList>
    </citation>
    <scope>NUCLEOTIDE SEQUENCE</scope>
    <source>
        <strain evidence="1">Expedition CK06-06</strain>
    </source>
</reference>
<dbReference type="EMBL" id="BARV01019355">
    <property type="protein sequence ID" value="GAI30030.1"/>
    <property type="molecule type" value="Genomic_DNA"/>
</dbReference>